<sequence>MLSQEKALKILEECGLPQGIVDHSKAVSKRAGEIAGEIEEVDEKQLKIAGLLHDIGKARCIGNGNDKPISEHSIESKKMLEEIDQDNLAEICEKHSFRILAKKDLDEYSLEDKILIISDMQTKGSEKVSLEKRYEDLLSRYPNDSESLKKALPKLKKIRSELESTMKIYISGKTS</sequence>
<feature type="domain" description="HD" evidence="1">
    <location>
        <begin position="21"/>
        <end position="119"/>
    </location>
</feature>
<evidence type="ECO:0000313" key="3">
    <source>
        <dbReference type="Proteomes" id="UP000070373"/>
    </source>
</evidence>
<accession>A0A133UF28</accession>
<gene>
    <name evidence="2" type="ORF">AKJ64_02250</name>
</gene>
<evidence type="ECO:0000259" key="1">
    <source>
        <dbReference type="Pfam" id="PF01966"/>
    </source>
</evidence>
<dbReference type="Proteomes" id="UP000070373">
    <property type="component" value="Unassembled WGS sequence"/>
</dbReference>
<comment type="caution">
    <text evidence="2">The sequence shown here is derived from an EMBL/GenBank/DDBJ whole genome shotgun (WGS) entry which is preliminary data.</text>
</comment>
<dbReference type="AlphaFoldDB" id="A0A133UF28"/>
<protein>
    <recommendedName>
        <fullName evidence="1">HD domain-containing protein</fullName>
    </recommendedName>
</protein>
<dbReference type="Gene3D" id="1.10.3210.10">
    <property type="entry name" value="Hypothetical protein af1432"/>
    <property type="match status" value="1"/>
</dbReference>
<dbReference type="EMBL" id="LHXN01000031">
    <property type="protein sequence ID" value="KXA92780.1"/>
    <property type="molecule type" value="Genomic_DNA"/>
</dbReference>
<dbReference type="NCBIfam" id="TIGR00277">
    <property type="entry name" value="HDIG"/>
    <property type="match status" value="1"/>
</dbReference>
<keyword evidence="3" id="KW-1185">Reference proteome</keyword>
<dbReference type="InterPro" id="IPR006675">
    <property type="entry name" value="HDIG_dom"/>
</dbReference>
<dbReference type="InterPro" id="IPR003607">
    <property type="entry name" value="HD/PDEase_dom"/>
</dbReference>
<evidence type="ECO:0000313" key="2">
    <source>
        <dbReference type="EMBL" id="KXA92780.1"/>
    </source>
</evidence>
<name>A0A133UF28_9EURY</name>
<reference evidence="2 3" key="1">
    <citation type="journal article" date="2016" name="Sci. Rep.">
        <title>Metabolic traits of an uncultured archaeal lineage -MSBL1- from brine pools of the Red Sea.</title>
        <authorList>
            <person name="Mwirichia R."/>
            <person name="Alam I."/>
            <person name="Rashid M."/>
            <person name="Vinu M."/>
            <person name="Ba-Alawi W."/>
            <person name="Anthony Kamau A."/>
            <person name="Kamanda Ngugi D."/>
            <person name="Goker M."/>
            <person name="Klenk H.P."/>
            <person name="Bajic V."/>
            <person name="Stingl U."/>
        </authorList>
    </citation>
    <scope>NUCLEOTIDE SEQUENCE [LARGE SCALE GENOMIC DNA]</scope>
    <source>
        <strain evidence="2">SCGC-AAA259E17</strain>
    </source>
</reference>
<dbReference type="InterPro" id="IPR006674">
    <property type="entry name" value="HD_domain"/>
</dbReference>
<proteinExistence type="predicted"/>
<dbReference type="SUPFAM" id="SSF109604">
    <property type="entry name" value="HD-domain/PDEase-like"/>
    <property type="match status" value="1"/>
</dbReference>
<dbReference type="Pfam" id="PF01966">
    <property type="entry name" value="HD"/>
    <property type="match status" value="1"/>
</dbReference>
<dbReference type="CDD" id="cd00077">
    <property type="entry name" value="HDc"/>
    <property type="match status" value="1"/>
</dbReference>
<organism evidence="2 3">
    <name type="scientific">candidate division MSBL1 archaeon SCGC-AAA259E17</name>
    <dbReference type="NCBI Taxonomy" id="1698263"/>
    <lineage>
        <taxon>Archaea</taxon>
        <taxon>Methanobacteriati</taxon>
        <taxon>Methanobacteriota</taxon>
        <taxon>candidate division MSBL1</taxon>
    </lineage>
</organism>